<dbReference type="Pfam" id="PF00642">
    <property type="entry name" value="zf-CCCH"/>
    <property type="match status" value="1"/>
</dbReference>
<evidence type="ECO:0000256" key="3">
    <source>
        <dbReference type="ARBA" id="ARBA00022833"/>
    </source>
</evidence>
<dbReference type="PROSITE" id="PS50103">
    <property type="entry name" value="ZF_C3H1"/>
    <property type="match status" value="1"/>
</dbReference>
<dbReference type="SMART" id="SM00356">
    <property type="entry name" value="ZnF_C3H1"/>
    <property type="match status" value="1"/>
</dbReference>
<evidence type="ECO:0000256" key="5">
    <source>
        <dbReference type="SAM" id="MobiDB-lite"/>
    </source>
</evidence>
<dbReference type="OrthoDB" id="7459479at2759"/>
<feature type="domain" description="C3H1-type" evidence="6">
    <location>
        <begin position="176"/>
        <end position="204"/>
    </location>
</feature>
<dbReference type="EMBL" id="BRYA01000542">
    <property type="protein sequence ID" value="GMI22141.1"/>
    <property type="molecule type" value="Genomic_DNA"/>
</dbReference>
<proteinExistence type="predicted"/>
<dbReference type="Gene3D" id="4.10.1000.10">
    <property type="entry name" value="Zinc finger, CCCH-type"/>
    <property type="match status" value="1"/>
</dbReference>
<keyword evidence="2 4" id="KW-0863">Zinc-finger</keyword>
<dbReference type="PANTHER" id="PTHR36971">
    <property type="entry name" value="UNNAMED PRODUCT"/>
    <property type="match status" value="1"/>
</dbReference>
<protein>
    <recommendedName>
        <fullName evidence="6">C3H1-type domain-containing protein</fullName>
    </recommendedName>
</protein>
<evidence type="ECO:0000256" key="2">
    <source>
        <dbReference type="ARBA" id="ARBA00022771"/>
    </source>
</evidence>
<dbReference type="InterPro" id="IPR000571">
    <property type="entry name" value="Znf_CCCH"/>
</dbReference>
<accession>A0A9W7L2R5</accession>
<gene>
    <name evidence="7" type="ORF">TrCOL_g12460</name>
</gene>
<dbReference type="Proteomes" id="UP001165065">
    <property type="component" value="Unassembled WGS sequence"/>
</dbReference>
<evidence type="ECO:0000313" key="8">
    <source>
        <dbReference type="Proteomes" id="UP001165065"/>
    </source>
</evidence>
<keyword evidence="3 4" id="KW-0862">Zinc</keyword>
<feature type="region of interest" description="Disordered" evidence="5">
    <location>
        <begin position="223"/>
        <end position="249"/>
    </location>
</feature>
<evidence type="ECO:0000313" key="7">
    <source>
        <dbReference type="EMBL" id="GMI22141.1"/>
    </source>
</evidence>
<dbReference type="InterPro" id="IPR036855">
    <property type="entry name" value="Znf_CCCH_sf"/>
</dbReference>
<dbReference type="AlphaFoldDB" id="A0A9W7L2R5"/>
<sequence length="430" mass="46938">MPTMSLDPMVSLEVGRPLPFATPGAPGCTLLPTTPPSGTSTIVGKLVKCRQLSKKIAFLDVQVVVDVQADAFIELIIKICPSIPSVKEALRPLHLGDTIKVVGDFEEDLEGRREHRTFKVIEAPEVVEKYIFQAGKTPFQPVFIAAGRSGGGSESVRPVLGGICQPVGAHPSPSSPSSASLCKYYTNTGRCPRGSGCLYIHTDDKVLRSEFFKSRDLHRVKVMKSEEGGSCSTSTSPSSSAPPSSQASRTHRASEFADFLVSTFSLNSSSLVLDVAGGRGDMSFELDALRNIPTITVDPRGRKLNKKQRKYIAGGGRDWGDHIVELYHETDFFDNHPELLGQVTLIIGYHPDQATEHIFNSGLLLGLPFCVMPCCVFPLSGVSMAFKEWLDYLQRKDEGIERTWINARGRNVVLYKSMGGGGRKEGHERD</sequence>
<evidence type="ECO:0000256" key="4">
    <source>
        <dbReference type="PROSITE-ProRule" id="PRU00723"/>
    </source>
</evidence>
<feature type="compositionally biased region" description="Low complexity" evidence="5">
    <location>
        <begin position="228"/>
        <end position="248"/>
    </location>
</feature>
<feature type="zinc finger region" description="C3H1-type" evidence="4">
    <location>
        <begin position="176"/>
        <end position="204"/>
    </location>
</feature>
<organism evidence="7 8">
    <name type="scientific">Triparma columacea</name>
    <dbReference type="NCBI Taxonomy" id="722753"/>
    <lineage>
        <taxon>Eukaryota</taxon>
        <taxon>Sar</taxon>
        <taxon>Stramenopiles</taxon>
        <taxon>Ochrophyta</taxon>
        <taxon>Bolidophyceae</taxon>
        <taxon>Parmales</taxon>
        <taxon>Triparmaceae</taxon>
        <taxon>Triparma</taxon>
    </lineage>
</organism>
<keyword evidence="8" id="KW-1185">Reference proteome</keyword>
<name>A0A9W7L2R5_9STRA</name>
<comment type="caution">
    <text evidence="7">The sequence shown here is derived from an EMBL/GenBank/DDBJ whole genome shotgun (WGS) entry which is preliminary data.</text>
</comment>
<dbReference type="SUPFAM" id="SSF90229">
    <property type="entry name" value="CCCH zinc finger"/>
    <property type="match status" value="1"/>
</dbReference>
<dbReference type="GO" id="GO:0008270">
    <property type="term" value="F:zinc ion binding"/>
    <property type="evidence" value="ECO:0007669"/>
    <property type="project" value="UniProtKB-KW"/>
</dbReference>
<evidence type="ECO:0000259" key="6">
    <source>
        <dbReference type="PROSITE" id="PS50103"/>
    </source>
</evidence>
<keyword evidence="1 4" id="KW-0479">Metal-binding</keyword>
<dbReference type="PANTHER" id="PTHR36971:SF3">
    <property type="entry name" value="C3H1-TYPE DOMAIN-CONTAINING PROTEIN"/>
    <property type="match status" value="1"/>
</dbReference>
<evidence type="ECO:0000256" key="1">
    <source>
        <dbReference type="ARBA" id="ARBA00022723"/>
    </source>
</evidence>
<reference evidence="8" key="1">
    <citation type="journal article" date="2023" name="Commun. Biol.">
        <title>Genome analysis of Parmales, the sister group of diatoms, reveals the evolutionary specialization of diatoms from phago-mixotrophs to photoautotrophs.</title>
        <authorList>
            <person name="Ban H."/>
            <person name="Sato S."/>
            <person name="Yoshikawa S."/>
            <person name="Yamada K."/>
            <person name="Nakamura Y."/>
            <person name="Ichinomiya M."/>
            <person name="Sato N."/>
            <person name="Blanc-Mathieu R."/>
            <person name="Endo H."/>
            <person name="Kuwata A."/>
            <person name="Ogata H."/>
        </authorList>
    </citation>
    <scope>NUCLEOTIDE SEQUENCE [LARGE SCALE GENOMIC DNA]</scope>
</reference>